<organism evidence="7 8">
    <name type="scientific">Sphingomonas natans</name>
    <dbReference type="NCBI Taxonomy" id="3063330"/>
    <lineage>
        <taxon>Bacteria</taxon>
        <taxon>Pseudomonadati</taxon>
        <taxon>Pseudomonadota</taxon>
        <taxon>Alphaproteobacteria</taxon>
        <taxon>Sphingomonadales</taxon>
        <taxon>Sphingomonadaceae</taxon>
        <taxon>Sphingomonas</taxon>
    </lineage>
</organism>
<evidence type="ECO:0000313" key="7">
    <source>
        <dbReference type="EMBL" id="MDO6415891.1"/>
    </source>
</evidence>
<evidence type="ECO:0000256" key="1">
    <source>
        <dbReference type="ARBA" id="ARBA00005495"/>
    </source>
</evidence>
<evidence type="ECO:0000256" key="2">
    <source>
        <dbReference type="ARBA" id="ARBA00022723"/>
    </source>
</evidence>
<evidence type="ECO:0000256" key="3">
    <source>
        <dbReference type="ARBA" id="ARBA00022833"/>
    </source>
</evidence>
<evidence type="ECO:0000259" key="6">
    <source>
        <dbReference type="PROSITE" id="PS51891"/>
    </source>
</evidence>
<sequence length="142" mass="15085">MAYTGRCACEAVTLTADGEPVAVRQCWCRRCQTAAAGSPTVNAIFPVDSIAIRGELGWFSYRADSGNELSRGFCPACGTQVIGRSSGNPHFRVIRLGVLDTPHDLAPTAAIWTEEAPAWAAIPPGLDRFPRQPPPPRPAPAG</sequence>
<dbReference type="SUPFAM" id="SSF51316">
    <property type="entry name" value="Mss4-like"/>
    <property type="match status" value="1"/>
</dbReference>
<keyword evidence="4" id="KW-0456">Lyase</keyword>
<dbReference type="Gene3D" id="3.90.1590.10">
    <property type="entry name" value="glutathione-dependent formaldehyde- activating enzyme (gfa)"/>
    <property type="match status" value="1"/>
</dbReference>
<dbReference type="EMBL" id="JAUOTP010000008">
    <property type="protein sequence ID" value="MDO6415891.1"/>
    <property type="molecule type" value="Genomic_DNA"/>
</dbReference>
<comment type="caution">
    <text evidence="7">The sequence shown here is derived from an EMBL/GenBank/DDBJ whole genome shotgun (WGS) entry which is preliminary data.</text>
</comment>
<dbReference type="PROSITE" id="PS51891">
    <property type="entry name" value="CENP_V_GFA"/>
    <property type="match status" value="1"/>
</dbReference>
<evidence type="ECO:0000313" key="8">
    <source>
        <dbReference type="Proteomes" id="UP001169764"/>
    </source>
</evidence>
<dbReference type="PANTHER" id="PTHR33337:SF40">
    <property type="entry name" value="CENP-V_GFA DOMAIN-CONTAINING PROTEIN-RELATED"/>
    <property type="match status" value="1"/>
</dbReference>
<dbReference type="InterPro" id="IPR006913">
    <property type="entry name" value="CENP-V/GFA"/>
</dbReference>
<feature type="domain" description="CENP-V/GFA" evidence="6">
    <location>
        <begin position="3"/>
        <end position="114"/>
    </location>
</feature>
<dbReference type="PANTHER" id="PTHR33337">
    <property type="entry name" value="GFA DOMAIN-CONTAINING PROTEIN"/>
    <property type="match status" value="1"/>
</dbReference>
<feature type="region of interest" description="Disordered" evidence="5">
    <location>
        <begin position="123"/>
        <end position="142"/>
    </location>
</feature>
<dbReference type="RefSeq" id="WP_303544562.1">
    <property type="nucleotide sequence ID" value="NZ_JAUOTP010000008.1"/>
</dbReference>
<evidence type="ECO:0000256" key="4">
    <source>
        <dbReference type="ARBA" id="ARBA00023239"/>
    </source>
</evidence>
<keyword evidence="3" id="KW-0862">Zinc</keyword>
<name>A0ABT8YC28_9SPHN</name>
<keyword evidence="2" id="KW-0479">Metal-binding</keyword>
<comment type="similarity">
    <text evidence="1">Belongs to the Gfa family.</text>
</comment>
<dbReference type="InterPro" id="IPR011057">
    <property type="entry name" value="Mss4-like_sf"/>
</dbReference>
<protein>
    <submittedName>
        <fullName evidence="7">GFA family protein</fullName>
    </submittedName>
</protein>
<evidence type="ECO:0000256" key="5">
    <source>
        <dbReference type="SAM" id="MobiDB-lite"/>
    </source>
</evidence>
<keyword evidence="8" id="KW-1185">Reference proteome</keyword>
<accession>A0ABT8YC28</accession>
<proteinExistence type="inferred from homology"/>
<feature type="compositionally biased region" description="Pro residues" evidence="5">
    <location>
        <begin position="131"/>
        <end position="142"/>
    </location>
</feature>
<reference evidence="7" key="1">
    <citation type="submission" date="2023-07" db="EMBL/GenBank/DDBJ databases">
        <authorList>
            <person name="Kim M."/>
        </authorList>
    </citation>
    <scope>NUCLEOTIDE SEQUENCE</scope>
    <source>
        <strain evidence="7">BIUV-7</strain>
    </source>
</reference>
<dbReference type="Proteomes" id="UP001169764">
    <property type="component" value="Unassembled WGS sequence"/>
</dbReference>
<gene>
    <name evidence="7" type="ORF">Q4F19_15985</name>
</gene>
<dbReference type="Pfam" id="PF04828">
    <property type="entry name" value="GFA"/>
    <property type="match status" value="1"/>
</dbReference>